<dbReference type="InterPro" id="IPR000276">
    <property type="entry name" value="GPCR_Rhodpsn"/>
</dbReference>
<feature type="compositionally biased region" description="Basic and acidic residues" evidence="9">
    <location>
        <begin position="331"/>
        <end position="343"/>
    </location>
</feature>
<dbReference type="SUPFAM" id="SSF81321">
    <property type="entry name" value="Family A G protein-coupled receptor-like"/>
    <property type="match status" value="1"/>
</dbReference>
<evidence type="ECO:0000256" key="1">
    <source>
        <dbReference type="ARBA" id="ARBA00004141"/>
    </source>
</evidence>
<evidence type="ECO:0000256" key="2">
    <source>
        <dbReference type="ARBA" id="ARBA00022692"/>
    </source>
</evidence>
<keyword evidence="13" id="KW-1185">Reference proteome</keyword>
<feature type="transmembrane region" description="Helical" evidence="10">
    <location>
        <begin position="90"/>
        <end position="111"/>
    </location>
</feature>
<keyword evidence="2 8" id="KW-0812">Transmembrane</keyword>
<feature type="domain" description="G-protein coupled receptors family 1 profile" evidence="11">
    <location>
        <begin position="32"/>
        <end position="284"/>
    </location>
</feature>
<dbReference type="PRINTS" id="PR00237">
    <property type="entry name" value="GPCRRHODOPSN"/>
</dbReference>
<feature type="transmembrane region" description="Helical" evidence="10">
    <location>
        <begin position="271"/>
        <end position="292"/>
    </location>
</feature>
<dbReference type="PANTHER" id="PTHR46048">
    <property type="entry name" value="HYDROXYCARBOXYLIC ACID RECEPTOR 2"/>
    <property type="match status" value="1"/>
</dbReference>
<keyword evidence="6 8" id="KW-0675">Receptor</keyword>
<keyword evidence="4 8" id="KW-0297">G-protein coupled receptor</keyword>
<feature type="transmembrane region" description="Helical" evidence="10">
    <location>
        <begin position="17"/>
        <end position="44"/>
    </location>
</feature>
<evidence type="ECO:0000256" key="9">
    <source>
        <dbReference type="SAM" id="MobiDB-lite"/>
    </source>
</evidence>
<comment type="similarity">
    <text evidence="8">Belongs to the G-protein coupled receptor 1 family.</text>
</comment>
<protein>
    <submittedName>
        <fullName evidence="12">Oxoeicosanoid receptor 1</fullName>
    </submittedName>
</protein>
<organism evidence="12 13">
    <name type="scientific">Sarcophilus harrisii</name>
    <name type="common">Tasmanian devil</name>
    <name type="synonym">Sarcophilus laniarius</name>
    <dbReference type="NCBI Taxonomy" id="9305"/>
    <lineage>
        <taxon>Eukaryota</taxon>
        <taxon>Metazoa</taxon>
        <taxon>Chordata</taxon>
        <taxon>Craniata</taxon>
        <taxon>Vertebrata</taxon>
        <taxon>Euteleostomi</taxon>
        <taxon>Mammalia</taxon>
        <taxon>Metatheria</taxon>
        <taxon>Dasyuromorphia</taxon>
        <taxon>Dasyuridae</taxon>
        <taxon>Sarcophilus</taxon>
    </lineage>
</organism>
<feature type="transmembrane region" description="Helical" evidence="10">
    <location>
        <begin position="222"/>
        <end position="251"/>
    </location>
</feature>
<accession>A0A7N4V6G1</accession>
<dbReference type="PANTHER" id="PTHR46048:SF1">
    <property type="entry name" value="OXOEICOSANOID RECEPTOR 1"/>
    <property type="match status" value="1"/>
</dbReference>
<dbReference type="Proteomes" id="UP000007648">
    <property type="component" value="Unassembled WGS sequence"/>
</dbReference>
<feature type="transmembrane region" description="Helical" evidence="10">
    <location>
        <begin position="132"/>
        <end position="151"/>
    </location>
</feature>
<proteinExistence type="inferred from homology"/>
<dbReference type="PROSITE" id="PS00237">
    <property type="entry name" value="G_PROTEIN_RECEP_F1_1"/>
    <property type="match status" value="1"/>
</dbReference>
<evidence type="ECO:0000256" key="3">
    <source>
        <dbReference type="ARBA" id="ARBA00022989"/>
    </source>
</evidence>
<name>A0A7N4V6G1_SARHA</name>
<keyword evidence="5 10" id="KW-0472">Membrane</keyword>
<dbReference type="Gene3D" id="1.20.1070.10">
    <property type="entry name" value="Rhodopsin 7-helix transmembrane proteins"/>
    <property type="match status" value="1"/>
</dbReference>
<dbReference type="Ensembl" id="ENSSHAT00000045871.1">
    <property type="protein sequence ID" value="ENSSHAP00000042834.1"/>
    <property type="gene ID" value="ENSSHAG00000022211.1"/>
</dbReference>
<dbReference type="GO" id="GO:0004930">
    <property type="term" value="F:G protein-coupled receptor activity"/>
    <property type="evidence" value="ECO:0007669"/>
    <property type="project" value="UniProtKB-KW"/>
</dbReference>
<dbReference type="InParanoid" id="A0A7N4V6G1"/>
<reference evidence="12" key="2">
    <citation type="submission" date="2025-08" db="UniProtKB">
        <authorList>
            <consortium name="Ensembl"/>
        </authorList>
    </citation>
    <scope>IDENTIFICATION</scope>
</reference>
<keyword evidence="3 10" id="KW-1133">Transmembrane helix</keyword>
<reference evidence="12" key="3">
    <citation type="submission" date="2025-09" db="UniProtKB">
        <authorList>
            <consortium name="Ensembl"/>
        </authorList>
    </citation>
    <scope>IDENTIFICATION</scope>
</reference>
<comment type="subcellular location">
    <subcellularLocation>
        <location evidence="1">Membrane</location>
        <topology evidence="1">Multi-pass membrane protein</topology>
    </subcellularLocation>
</comment>
<evidence type="ECO:0000256" key="10">
    <source>
        <dbReference type="SAM" id="Phobius"/>
    </source>
</evidence>
<evidence type="ECO:0000256" key="6">
    <source>
        <dbReference type="ARBA" id="ARBA00023170"/>
    </source>
</evidence>
<dbReference type="PROSITE" id="PS50262">
    <property type="entry name" value="G_PROTEIN_RECEP_F1_2"/>
    <property type="match status" value="1"/>
</dbReference>
<dbReference type="GeneTree" id="ENSGT01140000282516"/>
<dbReference type="InterPro" id="IPR017452">
    <property type="entry name" value="GPCR_Rhodpsn_7TM"/>
</dbReference>
<evidence type="ECO:0000256" key="5">
    <source>
        <dbReference type="ARBA" id="ARBA00023136"/>
    </source>
</evidence>
<feature type="region of interest" description="Disordered" evidence="9">
    <location>
        <begin position="308"/>
        <end position="343"/>
    </location>
</feature>
<reference evidence="12 13" key="1">
    <citation type="journal article" date="2011" name="Proc. Natl. Acad. Sci. U.S.A.">
        <title>Genetic diversity and population structure of the endangered marsupial Sarcophilus harrisii (Tasmanian devil).</title>
        <authorList>
            <person name="Miller W."/>
            <person name="Hayes V.M."/>
            <person name="Ratan A."/>
            <person name="Petersen D.C."/>
            <person name="Wittekindt N.E."/>
            <person name="Miller J."/>
            <person name="Walenz B."/>
            <person name="Knight J."/>
            <person name="Qi J."/>
            <person name="Zhao F."/>
            <person name="Wang Q."/>
            <person name="Bedoya-Reina O.C."/>
            <person name="Katiyar N."/>
            <person name="Tomsho L.P."/>
            <person name="Kasson L.M."/>
            <person name="Hardie R.A."/>
            <person name="Woodbridge P."/>
            <person name="Tindall E.A."/>
            <person name="Bertelsen M.F."/>
            <person name="Dixon D."/>
            <person name="Pyecroft S."/>
            <person name="Helgen K.M."/>
            <person name="Lesk A.M."/>
            <person name="Pringle T.H."/>
            <person name="Patterson N."/>
            <person name="Zhang Y."/>
            <person name="Kreiss A."/>
            <person name="Woods G.M."/>
            <person name="Jones M.E."/>
            <person name="Schuster S.C."/>
        </authorList>
    </citation>
    <scope>NUCLEOTIDE SEQUENCE [LARGE SCALE GENOMIC DNA]</scope>
</reference>
<evidence type="ECO:0000256" key="7">
    <source>
        <dbReference type="ARBA" id="ARBA00023224"/>
    </source>
</evidence>
<gene>
    <name evidence="12" type="primary">OXER1</name>
</gene>
<sequence length="343" mass="38575">MLGIQCNLNSSPVLSTVMAPVLALECIVGLVGNGFALFIFCFYIRSWKSNTIFLLCLVIADFLLLVNLPFRVNYYVHNQTWNYGSNACKANLFMLSTNRKASIIFLTAIALNRYLKVVWPHHSLSQASARSAAQVSVGLWVLILLMNVPFLCIESDTLYSSRNSCIGFTVNLTYYSTAQSWHHILTGVELFLPLGIILFCTFSIIFTIRRRNLGKQAGARRAMLVLGVVFAVYFFCFLPSVIFAIASLLAFRWGNCYILHLCVDLFQGSLAFTYLTSTLDPVLYCFSSPNFLRQSKMVLCKREWLTGKKDNQEGDDSSSSKPNRPGSLRSSKGEDWLDMTREG</sequence>
<evidence type="ECO:0000313" key="12">
    <source>
        <dbReference type="Ensembl" id="ENSSHAP00000042834.1"/>
    </source>
</evidence>
<dbReference type="InterPro" id="IPR051893">
    <property type="entry name" value="HCARs"/>
</dbReference>
<evidence type="ECO:0000256" key="4">
    <source>
        <dbReference type="ARBA" id="ARBA00023040"/>
    </source>
</evidence>
<feature type="transmembrane region" description="Helical" evidence="10">
    <location>
        <begin position="51"/>
        <end position="70"/>
    </location>
</feature>
<evidence type="ECO:0000259" key="11">
    <source>
        <dbReference type="PROSITE" id="PS50262"/>
    </source>
</evidence>
<evidence type="ECO:0000256" key="8">
    <source>
        <dbReference type="RuleBase" id="RU000688"/>
    </source>
</evidence>
<dbReference type="Pfam" id="PF00001">
    <property type="entry name" value="7tm_1"/>
    <property type="match status" value="1"/>
</dbReference>
<keyword evidence="7 8" id="KW-0807">Transducer</keyword>
<evidence type="ECO:0000313" key="13">
    <source>
        <dbReference type="Proteomes" id="UP000007648"/>
    </source>
</evidence>
<feature type="transmembrane region" description="Helical" evidence="10">
    <location>
        <begin position="190"/>
        <end position="210"/>
    </location>
</feature>
<dbReference type="AlphaFoldDB" id="A0A7N4V6G1"/>
<dbReference type="GO" id="GO:0005886">
    <property type="term" value="C:plasma membrane"/>
    <property type="evidence" value="ECO:0007669"/>
    <property type="project" value="TreeGrafter"/>
</dbReference>
<dbReference type="FunCoup" id="A0A7N4V6G1">
    <property type="interactions" value="236"/>
</dbReference>